<evidence type="ECO:0000313" key="4">
    <source>
        <dbReference type="Proteomes" id="UP000261111"/>
    </source>
</evidence>
<dbReference type="RefSeq" id="WP_025656988.1">
    <property type="nucleotide sequence ID" value="NZ_QVIA01000007.1"/>
</dbReference>
<feature type="coiled-coil region" evidence="1">
    <location>
        <begin position="217"/>
        <end position="247"/>
    </location>
</feature>
<reference evidence="3 4" key="1">
    <citation type="submission" date="2018-08" db="EMBL/GenBank/DDBJ databases">
        <title>A genome reference for cultivated species of the human gut microbiota.</title>
        <authorList>
            <person name="Zou Y."/>
            <person name="Xue W."/>
            <person name="Luo G."/>
        </authorList>
    </citation>
    <scope>NUCLEOTIDE SEQUENCE [LARGE SCALE GENOMIC DNA]</scope>
    <source>
        <strain evidence="3 4">AF19-21</strain>
    </source>
</reference>
<evidence type="ECO:0000256" key="1">
    <source>
        <dbReference type="SAM" id="Coils"/>
    </source>
</evidence>
<organism evidence="3 4">
    <name type="scientific">Hungatella hathewayi</name>
    <dbReference type="NCBI Taxonomy" id="154046"/>
    <lineage>
        <taxon>Bacteria</taxon>
        <taxon>Bacillati</taxon>
        <taxon>Bacillota</taxon>
        <taxon>Clostridia</taxon>
        <taxon>Lachnospirales</taxon>
        <taxon>Lachnospiraceae</taxon>
        <taxon>Hungatella</taxon>
    </lineage>
</organism>
<proteinExistence type="predicted"/>
<dbReference type="Proteomes" id="UP000261111">
    <property type="component" value="Unassembled WGS sequence"/>
</dbReference>
<dbReference type="AlphaFoldDB" id="A0A3E2WZ32"/>
<sequence length="360" mass="40768">MKKNMKKAGTEMLSINKDSTEKPSAKKNSIKRIRKKRISVQKVIAAAAGIALLAGWTFTADRGIGIQEKQIYSKALEEQEQADKLGFSNFRLEDYPVAMYDGKADYVFYQGGIEKRSPVLETFAGTAYPVGDHYEVIIPTLERFDSLLSLAGGVEGMVSGSGYGKEEQIATIWHEAFHAWQLSHFRILGENLSPAQMEKELEQSGNETGSSEDALFIKEVDQDKEQKKRMIKEMQLLKAAAQEKETDKLKAAVVQYRTQQRQRQENMSAKALIAEQRCELTEGTAYYVEGNILRSLRSGKEYQERYLDTLDAFEGGRGKYYRTGMAKCLILDKLDPDWKESLDYTESLDQLLDKAAEYKL</sequence>
<name>A0A3E2WZ32_9FIRM</name>
<accession>A0A3E2WZ32</accession>
<comment type="caution">
    <text evidence="3">The sequence shown here is derived from an EMBL/GenBank/DDBJ whole genome shotgun (WGS) entry which is preliminary data.</text>
</comment>
<gene>
    <name evidence="3" type="ORF">DWX41_08185</name>
</gene>
<protein>
    <submittedName>
        <fullName evidence="3">Uncharacterized protein</fullName>
    </submittedName>
</protein>
<dbReference type="EMBL" id="QVIA01000007">
    <property type="protein sequence ID" value="RGC33038.1"/>
    <property type="molecule type" value="Genomic_DNA"/>
</dbReference>
<feature type="region of interest" description="Disordered" evidence="2">
    <location>
        <begin position="1"/>
        <end position="28"/>
    </location>
</feature>
<keyword evidence="1" id="KW-0175">Coiled coil</keyword>
<evidence type="ECO:0000256" key="2">
    <source>
        <dbReference type="SAM" id="MobiDB-lite"/>
    </source>
</evidence>
<evidence type="ECO:0000313" key="3">
    <source>
        <dbReference type="EMBL" id="RGC33038.1"/>
    </source>
</evidence>
<dbReference type="GeneID" id="93334693"/>